<sequence length="526" mass="61075">MGHRRFLKKDHKFRLNRSRFNGKFEEREPPSTLSGLDILNQLKNIDVTFGKEPESNDKGKKSRGKKPVEKGKKSVEKGKKPVEEGKKPVEEGDRPIRKRKRPVGKKKRPIEEEEKPTIEDIKKQWRKKSIFFDLPYWESNLLRHNLDPMHIEKNVCDNVVYTLLNDSGKSKDNLNARKDLKKMRIRKDLWPDDNDKFRPSIFTMSNSKKDVFLQTLKNTTVPDGYSSNISRCVDLKNRKLFGMKSHDSHVLMEQLLPLAIRNVLPDNVTAVLIELCSFFRQLCAKSLSLSDLDRLQDRIILTLCHLEILFPPSFFTIMVHLTIHLVDEAKLGGPVHYRWMYPIERYLGHLKGYVRNKAQPEGSIAEGYVAEEALTFCSLYVEGIETRINRPARVDDYPDDSASSRTSTIFPPMGKAVGAFQSFELSDMVKTQAHRYVLFNCPQVKPYIDEFKDYLWRRSKGRRPTTTEIEKIVNKDFMDWFPRRIMNPDISSTIPDDLKYLAKGPSTQARRCSAYNINGFKFRTVA</sequence>
<organism evidence="3 4">
    <name type="scientific">Medicago truncatula</name>
    <name type="common">Barrel medic</name>
    <name type="synonym">Medicago tribuloides</name>
    <dbReference type="NCBI Taxonomy" id="3880"/>
    <lineage>
        <taxon>Eukaryota</taxon>
        <taxon>Viridiplantae</taxon>
        <taxon>Streptophyta</taxon>
        <taxon>Embryophyta</taxon>
        <taxon>Tracheophyta</taxon>
        <taxon>Spermatophyta</taxon>
        <taxon>Magnoliopsida</taxon>
        <taxon>eudicotyledons</taxon>
        <taxon>Gunneridae</taxon>
        <taxon>Pentapetalae</taxon>
        <taxon>rosids</taxon>
        <taxon>fabids</taxon>
        <taxon>Fabales</taxon>
        <taxon>Fabaceae</taxon>
        <taxon>Papilionoideae</taxon>
        <taxon>50 kb inversion clade</taxon>
        <taxon>NPAAA clade</taxon>
        <taxon>Hologalegina</taxon>
        <taxon>IRL clade</taxon>
        <taxon>Trifolieae</taxon>
        <taxon>Medicago</taxon>
    </lineage>
</organism>
<dbReference type="Pfam" id="PF13960">
    <property type="entry name" value="DUF4218"/>
    <property type="match status" value="1"/>
</dbReference>
<name>A0A396JCJ4_MEDTR</name>
<evidence type="ECO:0000259" key="2">
    <source>
        <dbReference type="Pfam" id="PF13960"/>
    </source>
</evidence>
<feature type="compositionally biased region" description="Basic and acidic residues" evidence="1">
    <location>
        <begin position="66"/>
        <end position="95"/>
    </location>
</feature>
<feature type="region of interest" description="Disordered" evidence="1">
    <location>
        <begin position="18"/>
        <end position="37"/>
    </location>
</feature>
<accession>A0A396JCJ4</accession>
<dbReference type="InterPro" id="IPR004242">
    <property type="entry name" value="Transposase_21"/>
</dbReference>
<comment type="caution">
    <text evidence="3">The sequence shown here is derived from an EMBL/GenBank/DDBJ whole genome shotgun (WGS) entry which is preliminary data.</text>
</comment>
<evidence type="ECO:0000256" key="1">
    <source>
        <dbReference type="SAM" id="MobiDB-lite"/>
    </source>
</evidence>
<proteinExistence type="predicted"/>
<dbReference type="AlphaFoldDB" id="A0A396JCJ4"/>
<dbReference type="Proteomes" id="UP000265566">
    <property type="component" value="Chromosome 2"/>
</dbReference>
<feature type="compositionally biased region" description="Basic residues" evidence="1">
    <location>
        <begin position="96"/>
        <end position="108"/>
    </location>
</feature>
<dbReference type="PANTHER" id="PTHR48258:SF12">
    <property type="entry name" value="TRANSPOSON PROTEIN, CACTA, EN_SPM SUB-CLASS"/>
    <property type="match status" value="1"/>
</dbReference>
<dbReference type="Gramene" id="rna10361">
    <property type="protein sequence ID" value="RHN74321.1"/>
    <property type="gene ID" value="gene10361"/>
</dbReference>
<feature type="compositionally biased region" description="Basic and acidic residues" evidence="1">
    <location>
        <begin position="49"/>
        <end position="59"/>
    </location>
</feature>
<dbReference type="EMBL" id="PSQE01000002">
    <property type="protein sequence ID" value="RHN74321.1"/>
    <property type="molecule type" value="Genomic_DNA"/>
</dbReference>
<feature type="region of interest" description="Disordered" evidence="1">
    <location>
        <begin position="47"/>
        <end position="117"/>
    </location>
</feature>
<gene>
    <name evidence="3" type="ORF">MtrunA17_Chr2g0309011</name>
</gene>
<dbReference type="InterPro" id="IPR025452">
    <property type="entry name" value="DUF4218"/>
</dbReference>
<dbReference type="Pfam" id="PF02992">
    <property type="entry name" value="Transposase_21"/>
    <property type="match status" value="1"/>
</dbReference>
<evidence type="ECO:0000313" key="4">
    <source>
        <dbReference type="Proteomes" id="UP000265566"/>
    </source>
</evidence>
<feature type="domain" description="DUF4218" evidence="2">
    <location>
        <begin position="282"/>
        <end position="394"/>
    </location>
</feature>
<dbReference type="PANTHER" id="PTHR48258">
    <property type="entry name" value="DUF4218 DOMAIN-CONTAINING PROTEIN-RELATED"/>
    <property type="match status" value="1"/>
</dbReference>
<evidence type="ECO:0000313" key="3">
    <source>
        <dbReference type="EMBL" id="RHN74321.1"/>
    </source>
</evidence>
<protein>
    <recommendedName>
        <fullName evidence="2">DUF4218 domain-containing protein</fullName>
    </recommendedName>
</protein>
<reference evidence="4" key="1">
    <citation type="journal article" date="2018" name="Nat. Plants">
        <title>Whole-genome landscape of Medicago truncatula symbiotic genes.</title>
        <authorList>
            <person name="Pecrix Y."/>
            <person name="Staton S.E."/>
            <person name="Sallet E."/>
            <person name="Lelandais-Briere C."/>
            <person name="Moreau S."/>
            <person name="Carrere S."/>
            <person name="Blein T."/>
            <person name="Jardinaud M.F."/>
            <person name="Latrasse D."/>
            <person name="Zouine M."/>
            <person name="Zahm M."/>
            <person name="Kreplak J."/>
            <person name="Mayjonade B."/>
            <person name="Satge C."/>
            <person name="Perez M."/>
            <person name="Cauet S."/>
            <person name="Marande W."/>
            <person name="Chantry-Darmon C."/>
            <person name="Lopez-Roques C."/>
            <person name="Bouchez O."/>
            <person name="Berard A."/>
            <person name="Debelle F."/>
            <person name="Munos S."/>
            <person name="Bendahmane A."/>
            <person name="Berges H."/>
            <person name="Niebel A."/>
            <person name="Buitink J."/>
            <person name="Frugier F."/>
            <person name="Benhamed M."/>
            <person name="Crespi M."/>
            <person name="Gouzy J."/>
            <person name="Gamas P."/>
        </authorList>
    </citation>
    <scope>NUCLEOTIDE SEQUENCE [LARGE SCALE GENOMIC DNA]</scope>
    <source>
        <strain evidence="4">cv. Jemalong A17</strain>
    </source>
</reference>